<gene>
    <name evidence="2" type="ORF">Q9295_14575</name>
</gene>
<dbReference type="InterPro" id="IPR052189">
    <property type="entry name" value="L-asp_N-monooxygenase_NS-form"/>
</dbReference>
<dbReference type="InterPro" id="IPR038732">
    <property type="entry name" value="HpyO/CreE_NAD-binding"/>
</dbReference>
<dbReference type="InterPro" id="IPR036188">
    <property type="entry name" value="FAD/NAD-bd_sf"/>
</dbReference>
<dbReference type="PANTHER" id="PTHR40254:SF1">
    <property type="entry name" value="BLR0577 PROTEIN"/>
    <property type="match status" value="1"/>
</dbReference>
<evidence type="ECO:0000313" key="2">
    <source>
        <dbReference type="EMBL" id="MDQ2067600.1"/>
    </source>
</evidence>
<evidence type="ECO:0000313" key="3">
    <source>
        <dbReference type="Proteomes" id="UP001239680"/>
    </source>
</evidence>
<evidence type="ECO:0000259" key="1">
    <source>
        <dbReference type="Pfam" id="PF13454"/>
    </source>
</evidence>
<proteinExistence type="predicted"/>
<organism evidence="2 3">
    <name type="scientific">Pseudogemmobacter lacusdianii</name>
    <dbReference type="NCBI Taxonomy" id="3069608"/>
    <lineage>
        <taxon>Bacteria</taxon>
        <taxon>Pseudomonadati</taxon>
        <taxon>Pseudomonadota</taxon>
        <taxon>Alphaproteobacteria</taxon>
        <taxon>Rhodobacterales</taxon>
        <taxon>Paracoccaceae</taxon>
        <taxon>Pseudogemmobacter</taxon>
    </lineage>
</organism>
<comment type="caution">
    <text evidence="2">The sequence shown here is derived from an EMBL/GenBank/DDBJ whole genome shotgun (WGS) entry which is preliminary data.</text>
</comment>
<dbReference type="RefSeq" id="WP_306681302.1">
    <property type="nucleotide sequence ID" value="NZ_JAVDBT010000014.1"/>
</dbReference>
<keyword evidence="3" id="KW-1185">Reference proteome</keyword>
<dbReference type="SUPFAM" id="SSF51905">
    <property type="entry name" value="FAD/NAD(P)-binding domain"/>
    <property type="match status" value="1"/>
</dbReference>
<dbReference type="Gene3D" id="3.50.50.60">
    <property type="entry name" value="FAD/NAD(P)-binding domain"/>
    <property type="match status" value="1"/>
</dbReference>
<dbReference type="PANTHER" id="PTHR40254">
    <property type="entry name" value="BLR0577 PROTEIN"/>
    <property type="match status" value="1"/>
</dbReference>
<name>A0ABU0W2E5_9RHOB</name>
<dbReference type="Proteomes" id="UP001239680">
    <property type="component" value="Unassembled WGS sequence"/>
</dbReference>
<protein>
    <submittedName>
        <fullName evidence="2">FAD/NAD(P)-binding protein</fullName>
    </submittedName>
</protein>
<reference evidence="2 3" key="1">
    <citation type="submission" date="2023-08" db="EMBL/GenBank/DDBJ databases">
        <title>Characterization of two Paracoccaceae strains isolated from Phycosphere and proposal of Xinfangfangia lacusdiani sp. nov.</title>
        <authorList>
            <person name="Deng Y."/>
            <person name="Zhang Y.Q."/>
        </authorList>
    </citation>
    <scope>NUCLEOTIDE SEQUENCE [LARGE SCALE GENOMIC DNA]</scope>
    <source>
        <strain evidence="2 3">CPCC 101601</strain>
    </source>
</reference>
<accession>A0ABU0W2E5</accession>
<sequence length="538" mass="60259">MRIAIVGTGPTGIYTLKNLLGKNAQGYHPQDRGSLVDVTLYEQGDRVGVGMPYSPETASRTMLANIASIEIPHVTSSYYDWMLLQSDAYLRSYQLDPRAVDQRTFTPRLMLGDYFHDQVVELIEAARAMGHRITVHENCRVTDLATEGDQIRLTAAQPQAAGLFDRVILATGHIFEEDKDLTDHYFPNPWSGLIDADVPAAKVGIMGTSLSAIDAAMAVATQHGSFHQDGDELRFDLNAEAQDKLMLVLMSWSGILPEADFYCPLPYRPLKVMTETALQEATQGPDPFEAVFKLFKAEIIAADPAWAKRINLAKLSAEGFEKAYFHDRAVHDTFGWARHNLAEVIANHEAKKTVEWRYAILRMHESVEEIVSEFDEAQRNRFDKTLKKVFVDNYAAVPPESIRRLLALRDAGVLGVLSLGDDYEMEHGPDRTVILANGRKHIFDVFIDARGQRPMESKDLPFPTLRDALLKAGQQEPQIGEDYGLMDLPGYEDRVYLAALPYLMQDKPFVQGITASAEIGAEIARAEARKRPRRRRAA</sequence>
<dbReference type="Pfam" id="PF13454">
    <property type="entry name" value="NAD_binding_9"/>
    <property type="match status" value="1"/>
</dbReference>
<dbReference type="EMBL" id="JAVDBT010000014">
    <property type="protein sequence ID" value="MDQ2067600.1"/>
    <property type="molecule type" value="Genomic_DNA"/>
</dbReference>
<feature type="domain" description="FAD-dependent urate hydroxylase HpyO/Asp monooxygenase CreE-like FAD/NAD(P)-binding" evidence="1">
    <location>
        <begin position="4"/>
        <end position="173"/>
    </location>
</feature>